<dbReference type="AlphaFoldDB" id="A0A8J5RP53"/>
<feature type="compositionally biased region" description="Polar residues" evidence="1">
    <location>
        <begin position="18"/>
        <end position="32"/>
    </location>
</feature>
<feature type="region of interest" description="Disordered" evidence="1">
    <location>
        <begin position="1"/>
        <end position="92"/>
    </location>
</feature>
<organism evidence="2 3">
    <name type="scientific">Zizania palustris</name>
    <name type="common">Northern wild rice</name>
    <dbReference type="NCBI Taxonomy" id="103762"/>
    <lineage>
        <taxon>Eukaryota</taxon>
        <taxon>Viridiplantae</taxon>
        <taxon>Streptophyta</taxon>
        <taxon>Embryophyta</taxon>
        <taxon>Tracheophyta</taxon>
        <taxon>Spermatophyta</taxon>
        <taxon>Magnoliopsida</taxon>
        <taxon>Liliopsida</taxon>
        <taxon>Poales</taxon>
        <taxon>Poaceae</taxon>
        <taxon>BOP clade</taxon>
        <taxon>Oryzoideae</taxon>
        <taxon>Oryzeae</taxon>
        <taxon>Zizaniinae</taxon>
        <taxon>Zizania</taxon>
    </lineage>
</organism>
<reference evidence="2" key="1">
    <citation type="journal article" date="2021" name="bioRxiv">
        <title>Whole Genome Assembly and Annotation of Northern Wild Rice, Zizania palustris L., Supports a Whole Genome Duplication in the Zizania Genus.</title>
        <authorList>
            <person name="Haas M."/>
            <person name="Kono T."/>
            <person name="Macchietto M."/>
            <person name="Millas R."/>
            <person name="McGilp L."/>
            <person name="Shao M."/>
            <person name="Duquette J."/>
            <person name="Hirsch C.N."/>
            <person name="Kimball J."/>
        </authorList>
    </citation>
    <scope>NUCLEOTIDE SEQUENCE</scope>
    <source>
        <tissue evidence="2">Fresh leaf tissue</tissue>
    </source>
</reference>
<proteinExistence type="predicted"/>
<gene>
    <name evidence="2" type="ORF">GUJ93_ZPchr0009g1608</name>
</gene>
<sequence length="116" mass="12703">MYLASPMHSDDVGAIFSEGSSVEDGSSYSNARYSGKEDKGNADEDVDYDSFASDASTGRAQVKMQEGNEEKDYLTNGDSRHEHGKNEQDEIHTKLSTNCNKKGILIYRAKILVGGM</sequence>
<protein>
    <submittedName>
        <fullName evidence="2">Uncharacterized protein</fullName>
    </submittedName>
</protein>
<evidence type="ECO:0000313" key="3">
    <source>
        <dbReference type="Proteomes" id="UP000729402"/>
    </source>
</evidence>
<comment type="caution">
    <text evidence="2">The sequence shown here is derived from an EMBL/GenBank/DDBJ whole genome shotgun (WGS) entry which is preliminary data.</text>
</comment>
<evidence type="ECO:0000256" key="1">
    <source>
        <dbReference type="SAM" id="MobiDB-lite"/>
    </source>
</evidence>
<keyword evidence="3" id="KW-1185">Reference proteome</keyword>
<dbReference type="Proteomes" id="UP000729402">
    <property type="component" value="Unassembled WGS sequence"/>
</dbReference>
<name>A0A8J5RP53_ZIZPA</name>
<accession>A0A8J5RP53</accession>
<dbReference type="EMBL" id="JAAALK010000289">
    <property type="protein sequence ID" value="KAG8049904.1"/>
    <property type="molecule type" value="Genomic_DNA"/>
</dbReference>
<dbReference type="OrthoDB" id="1738616at2759"/>
<feature type="compositionally biased region" description="Basic and acidic residues" evidence="1">
    <location>
        <begin position="66"/>
        <end position="92"/>
    </location>
</feature>
<evidence type="ECO:0000313" key="2">
    <source>
        <dbReference type="EMBL" id="KAG8049904.1"/>
    </source>
</evidence>
<reference evidence="2" key="2">
    <citation type="submission" date="2021-02" db="EMBL/GenBank/DDBJ databases">
        <authorList>
            <person name="Kimball J.A."/>
            <person name="Haas M.W."/>
            <person name="Macchietto M."/>
            <person name="Kono T."/>
            <person name="Duquette J."/>
            <person name="Shao M."/>
        </authorList>
    </citation>
    <scope>NUCLEOTIDE SEQUENCE</scope>
    <source>
        <tissue evidence="2">Fresh leaf tissue</tissue>
    </source>
</reference>